<feature type="transmembrane region" description="Helical" evidence="1">
    <location>
        <begin position="6"/>
        <end position="25"/>
    </location>
</feature>
<keyword evidence="1" id="KW-0472">Membrane</keyword>
<evidence type="ECO:0000313" key="2">
    <source>
        <dbReference type="EMBL" id="KRR22031.1"/>
    </source>
</evidence>
<name>A0A0R3MV07_9BRAD</name>
<reference evidence="2 3" key="1">
    <citation type="submission" date="2014-03" db="EMBL/GenBank/DDBJ databases">
        <title>Bradyrhizobium valentinum sp. nov., isolated from effective nodules of Lupinus mariae-josephae, a lupine endemic of basic-lime soils in Eastern Spain.</title>
        <authorList>
            <person name="Duran D."/>
            <person name="Rey L."/>
            <person name="Navarro A."/>
            <person name="Busquets A."/>
            <person name="Imperial J."/>
            <person name="Ruiz-Argueso T."/>
        </authorList>
    </citation>
    <scope>NUCLEOTIDE SEQUENCE [LARGE SCALE GENOMIC DNA]</scope>
    <source>
        <strain evidence="2 3">Ro19</strain>
    </source>
</reference>
<feature type="transmembrane region" description="Helical" evidence="1">
    <location>
        <begin position="60"/>
        <end position="81"/>
    </location>
</feature>
<evidence type="ECO:0000313" key="3">
    <source>
        <dbReference type="Proteomes" id="UP000052023"/>
    </source>
</evidence>
<feature type="transmembrane region" description="Helical" evidence="1">
    <location>
        <begin position="37"/>
        <end position="54"/>
    </location>
</feature>
<keyword evidence="3" id="KW-1185">Reference proteome</keyword>
<dbReference type="Proteomes" id="UP000052023">
    <property type="component" value="Unassembled WGS sequence"/>
</dbReference>
<gene>
    <name evidence="2" type="ORF">CQ13_30540</name>
</gene>
<organism evidence="2 3">
    <name type="scientific">Bradyrhizobium retamae</name>
    <dbReference type="NCBI Taxonomy" id="1300035"/>
    <lineage>
        <taxon>Bacteria</taxon>
        <taxon>Pseudomonadati</taxon>
        <taxon>Pseudomonadota</taxon>
        <taxon>Alphaproteobacteria</taxon>
        <taxon>Hyphomicrobiales</taxon>
        <taxon>Nitrobacteraceae</taxon>
        <taxon>Bradyrhizobium</taxon>
    </lineage>
</organism>
<keyword evidence="1" id="KW-1133">Transmembrane helix</keyword>
<dbReference type="OrthoDB" id="8256215at2"/>
<evidence type="ECO:0000256" key="1">
    <source>
        <dbReference type="SAM" id="Phobius"/>
    </source>
</evidence>
<proteinExistence type="predicted"/>
<dbReference type="EMBL" id="LLYA01000169">
    <property type="protein sequence ID" value="KRR22031.1"/>
    <property type="molecule type" value="Genomic_DNA"/>
</dbReference>
<accession>A0A0R3MV07</accession>
<protein>
    <submittedName>
        <fullName evidence="2">Uncharacterized protein</fullName>
    </submittedName>
</protein>
<keyword evidence="1" id="KW-0812">Transmembrane</keyword>
<dbReference type="RefSeq" id="WP_057845533.1">
    <property type="nucleotide sequence ID" value="NZ_LLYA01000169.1"/>
</dbReference>
<dbReference type="AlphaFoldDB" id="A0A0R3MV07"/>
<sequence length="96" mass="10682">MKDAWIPVIASAAVAVISLAGAIYIKTKIERPMMSMWWNRIAAILVGAAVAIAADHFWHLGWYFAIPLGAIAYGCARFPAYRRYAKDTKPRDQISN</sequence>
<comment type="caution">
    <text evidence="2">The sequence shown here is derived from an EMBL/GenBank/DDBJ whole genome shotgun (WGS) entry which is preliminary data.</text>
</comment>